<dbReference type="Proteomes" id="UP001204376">
    <property type="component" value="Unassembled WGS sequence"/>
</dbReference>
<evidence type="ECO:0000256" key="5">
    <source>
        <dbReference type="ARBA" id="ARBA00023136"/>
    </source>
</evidence>
<evidence type="ECO:0000256" key="4">
    <source>
        <dbReference type="ARBA" id="ARBA00022989"/>
    </source>
</evidence>
<dbReference type="Pfam" id="PF12704">
    <property type="entry name" value="MacB_PCD"/>
    <property type="match status" value="1"/>
</dbReference>
<dbReference type="RefSeq" id="WP_256537088.1">
    <property type="nucleotide sequence ID" value="NZ_JANHOH010000001.1"/>
</dbReference>
<evidence type="ECO:0000256" key="2">
    <source>
        <dbReference type="ARBA" id="ARBA00022475"/>
    </source>
</evidence>
<name>A0ABT1SWZ6_9SPHI</name>
<feature type="transmembrane region" description="Helical" evidence="6">
    <location>
        <begin position="278"/>
        <end position="300"/>
    </location>
</feature>
<accession>A0ABT1SWZ6</accession>
<keyword evidence="5 6" id="KW-0472">Membrane</keyword>
<dbReference type="EMBL" id="JANHOH010000001">
    <property type="protein sequence ID" value="MCQ6956875.1"/>
    <property type="molecule type" value="Genomic_DNA"/>
</dbReference>
<feature type="transmembrane region" description="Helical" evidence="6">
    <location>
        <begin position="750"/>
        <end position="773"/>
    </location>
</feature>
<feature type="transmembrane region" description="Helical" evidence="6">
    <location>
        <begin position="661"/>
        <end position="683"/>
    </location>
</feature>
<feature type="transmembrane region" description="Helical" evidence="6">
    <location>
        <begin position="334"/>
        <end position="358"/>
    </location>
</feature>
<feature type="transmembrane region" description="Helical" evidence="6">
    <location>
        <begin position="420"/>
        <end position="440"/>
    </location>
</feature>
<feature type="domain" description="MacB-like periplasmic core" evidence="8">
    <location>
        <begin position="20"/>
        <end position="238"/>
    </location>
</feature>
<dbReference type="InterPro" id="IPR003838">
    <property type="entry name" value="ABC3_permease_C"/>
</dbReference>
<dbReference type="InterPro" id="IPR025857">
    <property type="entry name" value="MacB_PCD"/>
</dbReference>
<evidence type="ECO:0000256" key="1">
    <source>
        <dbReference type="ARBA" id="ARBA00004651"/>
    </source>
</evidence>
<sequence length="787" mass="88568">MIKNYFKIAWRNLTRNKISSLINIGGLAIGMAVSFMLLLYVYNEYIFDKFHTNGDRLYQVFKNQPTYGGIRTKWFTPQLLAGALKKDIPEIANAARINEPKDVVIFYKDKGLKFNTVAVDPDILNMFSFNFVQGNKGSALSDPSSIIFTESTAKAIFGNINPVGQVIKFGNQFPMKVGAVIKDNPNSSFNFKVIISWEAFLSQQPWLKGENWDNYSYATYVLLKPGTSSNTVNVKIKNLIGEHFAPDKEVKLFIYPFTDLHLRGDFKNGVNAGGRIDYVRLFLFMAIGILVIACINFMNLSTARSERRAREVGIRKAIGARRITLIKQFMGESLLMALVALMLSLVLIITLLPVFGNIIGIQLNIPYSNIWVWLITFIITVITGLFAGSYPALFMSSFNPVKVLKGQFVNTRSTIRPRQVLVVIQFTFAICLVISSIFVYKQINYIKDLPIGYNRSGLIELPIDGAMYDKFESFRQDAISAGAITDGAIISEPITTITGATWKNKWPGQLPGEDKLPIDCIAATYHMFDTYQIKIIQGRDFAKDRPSDSTAVVLNEAAVKLMRLKDPIGQKIAWMNAERTIIGVVKDFVWGSPYEAVKPTIIGFSKDWIGNIGLRLNPANSISKNIGLLQEIYKRYNPYYPFDYKFTDESFSNKFKAEQQLGTMAVMFTFLAIIISCLGLFGLASFSAERRGKEISIRKILGAGTAGLWLKLSQEFLKLVFVSFVIGAAISWYNINQWLNTYTYHTTFSVWVFVATLFLSIILCLIAVSWQAIKAAWVNPIKSLRSE</sequence>
<proteinExistence type="predicted"/>
<keyword evidence="3 6" id="KW-0812">Transmembrane</keyword>
<evidence type="ECO:0000313" key="10">
    <source>
        <dbReference type="Proteomes" id="UP001204376"/>
    </source>
</evidence>
<dbReference type="PANTHER" id="PTHR30572:SF18">
    <property type="entry name" value="ABC-TYPE MACROLIDE FAMILY EXPORT SYSTEM PERMEASE COMPONENT 2"/>
    <property type="match status" value="1"/>
</dbReference>
<dbReference type="InterPro" id="IPR050250">
    <property type="entry name" value="Macrolide_Exporter_MacB"/>
</dbReference>
<feature type="transmembrane region" description="Helical" evidence="6">
    <location>
        <begin position="716"/>
        <end position="735"/>
    </location>
</feature>
<feature type="domain" description="ABC3 transporter permease C-terminal" evidence="7">
    <location>
        <begin position="667"/>
        <end position="780"/>
    </location>
</feature>
<keyword evidence="4 6" id="KW-1133">Transmembrane helix</keyword>
<dbReference type="Pfam" id="PF02687">
    <property type="entry name" value="FtsX"/>
    <property type="match status" value="2"/>
</dbReference>
<feature type="transmembrane region" description="Helical" evidence="6">
    <location>
        <begin position="370"/>
        <end position="393"/>
    </location>
</feature>
<evidence type="ECO:0000259" key="7">
    <source>
        <dbReference type="Pfam" id="PF02687"/>
    </source>
</evidence>
<keyword evidence="10" id="KW-1185">Reference proteome</keyword>
<evidence type="ECO:0000256" key="6">
    <source>
        <dbReference type="SAM" id="Phobius"/>
    </source>
</evidence>
<organism evidence="9 10">
    <name type="scientific">Mucilaginibacter aquariorum</name>
    <dbReference type="NCBI Taxonomy" id="2967225"/>
    <lineage>
        <taxon>Bacteria</taxon>
        <taxon>Pseudomonadati</taxon>
        <taxon>Bacteroidota</taxon>
        <taxon>Sphingobacteriia</taxon>
        <taxon>Sphingobacteriales</taxon>
        <taxon>Sphingobacteriaceae</taxon>
        <taxon>Mucilaginibacter</taxon>
    </lineage>
</organism>
<reference evidence="9 10" key="1">
    <citation type="submission" date="2022-07" db="EMBL/GenBank/DDBJ databases">
        <title>Mucilaginibacter sp. JC4.</title>
        <authorList>
            <person name="Le V."/>
            <person name="Ko S.-R."/>
            <person name="Ahn C.-Y."/>
            <person name="Oh H.-M."/>
        </authorList>
    </citation>
    <scope>NUCLEOTIDE SEQUENCE [LARGE SCALE GENOMIC DNA]</scope>
    <source>
        <strain evidence="9 10">JC4</strain>
    </source>
</reference>
<gene>
    <name evidence="9" type="ORF">NPE20_02850</name>
</gene>
<dbReference type="PANTHER" id="PTHR30572">
    <property type="entry name" value="MEMBRANE COMPONENT OF TRANSPORTER-RELATED"/>
    <property type="match status" value="1"/>
</dbReference>
<feature type="transmembrane region" description="Helical" evidence="6">
    <location>
        <begin position="21"/>
        <end position="42"/>
    </location>
</feature>
<evidence type="ECO:0000259" key="8">
    <source>
        <dbReference type="Pfam" id="PF12704"/>
    </source>
</evidence>
<protein>
    <submittedName>
        <fullName evidence="9">ABC transporter permease</fullName>
    </submittedName>
</protein>
<comment type="caution">
    <text evidence="9">The sequence shown here is derived from an EMBL/GenBank/DDBJ whole genome shotgun (WGS) entry which is preliminary data.</text>
</comment>
<evidence type="ECO:0000256" key="3">
    <source>
        <dbReference type="ARBA" id="ARBA00022692"/>
    </source>
</evidence>
<comment type="subcellular location">
    <subcellularLocation>
        <location evidence="1">Cell membrane</location>
        <topology evidence="1">Multi-pass membrane protein</topology>
    </subcellularLocation>
</comment>
<feature type="domain" description="ABC3 transporter permease C-terminal" evidence="7">
    <location>
        <begin position="284"/>
        <end position="400"/>
    </location>
</feature>
<keyword evidence="2" id="KW-1003">Cell membrane</keyword>
<evidence type="ECO:0000313" key="9">
    <source>
        <dbReference type="EMBL" id="MCQ6956875.1"/>
    </source>
</evidence>